<reference evidence="2" key="2">
    <citation type="submission" date="2020-11" db="EMBL/GenBank/DDBJ databases">
        <authorList>
            <person name="McCartney M.A."/>
            <person name="Auch B."/>
            <person name="Kono T."/>
            <person name="Mallez S."/>
            <person name="Becker A."/>
            <person name="Gohl D.M."/>
            <person name="Silverstein K.A.T."/>
            <person name="Koren S."/>
            <person name="Bechman K.B."/>
            <person name="Herman A."/>
            <person name="Abrahante J.E."/>
            <person name="Garbe J."/>
        </authorList>
    </citation>
    <scope>NUCLEOTIDE SEQUENCE</scope>
    <source>
        <strain evidence="2">Duluth1</strain>
        <tissue evidence="2">Whole animal</tissue>
    </source>
</reference>
<comment type="caution">
    <text evidence="2">The sequence shown here is derived from an EMBL/GenBank/DDBJ whole genome shotgun (WGS) entry which is preliminary data.</text>
</comment>
<dbReference type="AlphaFoldDB" id="A0A9D4QZB7"/>
<dbReference type="PROSITE" id="PS50234">
    <property type="entry name" value="VWFA"/>
    <property type="match status" value="1"/>
</dbReference>
<dbReference type="EMBL" id="JAIWYP010000003">
    <property type="protein sequence ID" value="KAH3849134.1"/>
    <property type="molecule type" value="Genomic_DNA"/>
</dbReference>
<dbReference type="InterPro" id="IPR036465">
    <property type="entry name" value="vWFA_dom_sf"/>
</dbReference>
<dbReference type="Pfam" id="PF00092">
    <property type="entry name" value="VWA"/>
    <property type="match status" value="1"/>
</dbReference>
<reference evidence="2" key="1">
    <citation type="journal article" date="2019" name="bioRxiv">
        <title>The Genome of the Zebra Mussel, Dreissena polymorpha: A Resource for Invasive Species Research.</title>
        <authorList>
            <person name="McCartney M.A."/>
            <person name="Auch B."/>
            <person name="Kono T."/>
            <person name="Mallez S."/>
            <person name="Zhang Y."/>
            <person name="Obille A."/>
            <person name="Becker A."/>
            <person name="Abrahante J.E."/>
            <person name="Garbe J."/>
            <person name="Badalamenti J.P."/>
            <person name="Herman A."/>
            <person name="Mangelson H."/>
            <person name="Liachko I."/>
            <person name="Sullivan S."/>
            <person name="Sone E.D."/>
            <person name="Koren S."/>
            <person name="Silverstein K.A.T."/>
            <person name="Beckman K.B."/>
            <person name="Gohl D.M."/>
        </authorList>
    </citation>
    <scope>NUCLEOTIDE SEQUENCE</scope>
    <source>
        <strain evidence="2">Duluth1</strain>
        <tissue evidence="2">Whole animal</tissue>
    </source>
</reference>
<sequence length="169" mass="18086">MVAFLKELVARLPIGQTDSLLELTLIDGGIHSVWSLTDHMSNDSLQRAINGIPFQHRKDNLDISNMVNYLSNNAFVGDRPNVPNAVVIFVDNRARLNTLSGHVSGLGSGALHNVQRASGDVIIVNIGPRDNSAVAQISTLATDAHHVLSVAGYDALSGIKDTLVNLICN</sequence>
<proteinExistence type="predicted"/>
<name>A0A9D4QZB7_DREPO</name>
<dbReference type="SUPFAM" id="SSF53300">
    <property type="entry name" value="vWA-like"/>
    <property type="match status" value="1"/>
</dbReference>
<dbReference type="InterPro" id="IPR002035">
    <property type="entry name" value="VWF_A"/>
</dbReference>
<evidence type="ECO:0000313" key="3">
    <source>
        <dbReference type="Proteomes" id="UP000828390"/>
    </source>
</evidence>
<gene>
    <name evidence="2" type="ORF">DPMN_091530</name>
</gene>
<evidence type="ECO:0000313" key="2">
    <source>
        <dbReference type="EMBL" id="KAH3849134.1"/>
    </source>
</evidence>
<organism evidence="2 3">
    <name type="scientific">Dreissena polymorpha</name>
    <name type="common">Zebra mussel</name>
    <name type="synonym">Mytilus polymorpha</name>
    <dbReference type="NCBI Taxonomy" id="45954"/>
    <lineage>
        <taxon>Eukaryota</taxon>
        <taxon>Metazoa</taxon>
        <taxon>Spiralia</taxon>
        <taxon>Lophotrochozoa</taxon>
        <taxon>Mollusca</taxon>
        <taxon>Bivalvia</taxon>
        <taxon>Autobranchia</taxon>
        <taxon>Heteroconchia</taxon>
        <taxon>Euheterodonta</taxon>
        <taxon>Imparidentia</taxon>
        <taxon>Neoheterodontei</taxon>
        <taxon>Myida</taxon>
        <taxon>Dreissenoidea</taxon>
        <taxon>Dreissenidae</taxon>
        <taxon>Dreissena</taxon>
    </lineage>
</organism>
<dbReference type="Proteomes" id="UP000828390">
    <property type="component" value="Unassembled WGS sequence"/>
</dbReference>
<evidence type="ECO:0000259" key="1">
    <source>
        <dbReference type="PROSITE" id="PS50234"/>
    </source>
</evidence>
<accession>A0A9D4QZB7</accession>
<protein>
    <recommendedName>
        <fullName evidence="1">VWFA domain-containing protein</fullName>
    </recommendedName>
</protein>
<keyword evidence="3" id="KW-1185">Reference proteome</keyword>
<feature type="domain" description="VWFA" evidence="1">
    <location>
        <begin position="1"/>
        <end position="163"/>
    </location>
</feature>
<dbReference type="Gene3D" id="3.40.50.410">
    <property type="entry name" value="von Willebrand factor, type A domain"/>
    <property type="match status" value="1"/>
</dbReference>